<dbReference type="InterPro" id="IPR005467">
    <property type="entry name" value="His_kinase_dom"/>
</dbReference>
<keyword evidence="5" id="KW-0808">Transferase</keyword>
<dbReference type="SUPFAM" id="SSF158472">
    <property type="entry name" value="HAMP domain-like"/>
    <property type="match status" value="1"/>
</dbReference>
<dbReference type="EC" id="2.7.13.3" evidence="3"/>
<evidence type="ECO:0000313" key="11">
    <source>
        <dbReference type="EMBL" id="QUI21375.1"/>
    </source>
</evidence>
<evidence type="ECO:0000313" key="12">
    <source>
        <dbReference type="Proteomes" id="UP000683246"/>
    </source>
</evidence>
<dbReference type="GO" id="GO:0016020">
    <property type="term" value="C:membrane"/>
    <property type="evidence" value="ECO:0007669"/>
    <property type="project" value="UniProtKB-SubCell"/>
</dbReference>
<dbReference type="InterPro" id="IPR003660">
    <property type="entry name" value="HAMP_dom"/>
</dbReference>
<dbReference type="SMART" id="SM00387">
    <property type="entry name" value="HATPase_c"/>
    <property type="match status" value="1"/>
</dbReference>
<keyword evidence="12" id="KW-1185">Reference proteome</keyword>
<dbReference type="CDD" id="cd18773">
    <property type="entry name" value="PDC1_HK_sensor"/>
    <property type="match status" value="1"/>
</dbReference>
<evidence type="ECO:0000256" key="7">
    <source>
        <dbReference type="ARBA" id="ARBA00023012"/>
    </source>
</evidence>
<proteinExistence type="predicted"/>
<evidence type="ECO:0000259" key="9">
    <source>
        <dbReference type="PROSITE" id="PS50109"/>
    </source>
</evidence>
<dbReference type="RefSeq" id="WP_212696845.1">
    <property type="nucleotide sequence ID" value="NZ_CP058649.1"/>
</dbReference>
<dbReference type="CDD" id="cd06225">
    <property type="entry name" value="HAMP"/>
    <property type="match status" value="1"/>
</dbReference>
<dbReference type="GO" id="GO:0000155">
    <property type="term" value="F:phosphorelay sensor kinase activity"/>
    <property type="evidence" value="ECO:0007669"/>
    <property type="project" value="InterPro"/>
</dbReference>
<protein>
    <recommendedName>
        <fullName evidence="3">histidine kinase</fullName>
        <ecNumber evidence="3">2.7.13.3</ecNumber>
    </recommendedName>
</protein>
<organism evidence="11 12">
    <name type="scientific">Vallitalea pronyensis</name>
    <dbReference type="NCBI Taxonomy" id="1348613"/>
    <lineage>
        <taxon>Bacteria</taxon>
        <taxon>Bacillati</taxon>
        <taxon>Bacillota</taxon>
        <taxon>Clostridia</taxon>
        <taxon>Lachnospirales</taxon>
        <taxon>Vallitaleaceae</taxon>
        <taxon>Vallitalea</taxon>
    </lineage>
</organism>
<evidence type="ECO:0000256" key="4">
    <source>
        <dbReference type="ARBA" id="ARBA00022553"/>
    </source>
</evidence>
<dbReference type="PANTHER" id="PTHR34220:SF7">
    <property type="entry name" value="SENSOR HISTIDINE KINASE YPDA"/>
    <property type="match status" value="1"/>
</dbReference>
<dbReference type="InterPro" id="IPR036890">
    <property type="entry name" value="HATPase_C_sf"/>
</dbReference>
<dbReference type="PROSITE" id="PS50109">
    <property type="entry name" value="HIS_KIN"/>
    <property type="match status" value="1"/>
</dbReference>
<dbReference type="Gene3D" id="3.30.565.10">
    <property type="entry name" value="Histidine kinase-like ATPase, C-terminal domain"/>
    <property type="match status" value="1"/>
</dbReference>
<dbReference type="Gene3D" id="6.10.340.10">
    <property type="match status" value="1"/>
</dbReference>
<dbReference type="SMART" id="SM00304">
    <property type="entry name" value="HAMP"/>
    <property type="match status" value="1"/>
</dbReference>
<comment type="subcellular location">
    <subcellularLocation>
        <location evidence="2">Membrane</location>
    </subcellularLocation>
</comment>
<dbReference type="PROSITE" id="PS50885">
    <property type="entry name" value="HAMP"/>
    <property type="match status" value="1"/>
</dbReference>
<evidence type="ECO:0000256" key="5">
    <source>
        <dbReference type="ARBA" id="ARBA00022679"/>
    </source>
</evidence>
<comment type="catalytic activity">
    <reaction evidence="1">
        <text>ATP + protein L-histidine = ADP + protein N-phospho-L-histidine.</text>
        <dbReference type="EC" id="2.7.13.3"/>
    </reaction>
</comment>
<gene>
    <name evidence="11" type="ORF">HZI73_03335</name>
</gene>
<dbReference type="PANTHER" id="PTHR34220">
    <property type="entry name" value="SENSOR HISTIDINE KINASE YPDA"/>
    <property type="match status" value="1"/>
</dbReference>
<accession>A0A8J8MGW3</accession>
<dbReference type="InterPro" id="IPR003594">
    <property type="entry name" value="HATPase_dom"/>
</dbReference>
<feature type="domain" description="HAMP" evidence="10">
    <location>
        <begin position="312"/>
        <end position="364"/>
    </location>
</feature>
<dbReference type="KEGG" id="vpy:HZI73_03335"/>
<dbReference type="InterPro" id="IPR010559">
    <property type="entry name" value="Sig_transdc_His_kin_internal"/>
</dbReference>
<evidence type="ECO:0000256" key="6">
    <source>
        <dbReference type="ARBA" id="ARBA00022777"/>
    </source>
</evidence>
<evidence type="ECO:0000256" key="2">
    <source>
        <dbReference type="ARBA" id="ARBA00004370"/>
    </source>
</evidence>
<keyword evidence="7" id="KW-0902">Two-component regulatory system</keyword>
<feature type="domain" description="Histidine kinase" evidence="9">
    <location>
        <begin position="475"/>
        <end position="574"/>
    </location>
</feature>
<dbReference type="Proteomes" id="UP000683246">
    <property type="component" value="Chromosome"/>
</dbReference>
<dbReference type="Pfam" id="PF02518">
    <property type="entry name" value="HATPase_c"/>
    <property type="match status" value="1"/>
</dbReference>
<evidence type="ECO:0000259" key="10">
    <source>
        <dbReference type="PROSITE" id="PS50885"/>
    </source>
</evidence>
<dbReference type="InterPro" id="IPR050640">
    <property type="entry name" value="Bact_2-comp_sensor_kinase"/>
</dbReference>
<feature type="transmembrane region" description="Helical" evidence="8">
    <location>
        <begin position="292"/>
        <end position="311"/>
    </location>
</feature>
<evidence type="ECO:0000256" key="8">
    <source>
        <dbReference type="SAM" id="Phobius"/>
    </source>
</evidence>
<dbReference type="Pfam" id="PF00672">
    <property type="entry name" value="HAMP"/>
    <property type="match status" value="1"/>
</dbReference>
<keyword evidence="8" id="KW-0812">Transmembrane</keyword>
<dbReference type="SUPFAM" id="SSF55874">
    <property type="entry name" value="ATPase domain of HSP90 chaperone/DNA topoisomerase II/histidine kinase"/>
    <property type="match status" value="1"/>
</dbReference>
<keyword evidence="8" id="KW-1133">Transmembrane helix</keyword>
<sequence length="580" mass="66727">MQKPKKAFFHKLLIFFILISIIPPLILTFLGYTFSSKILQDAIYDQAHDSLIQINDSINEFLMEYKTVIDIVEQDIPLQEVLSHHVSLDDYYYQINEKIYFLLASKKYKFPIYILNQKGQAVYETSPLPPIYKGQASSSWGVFRKMNDSNDVVLYPHKFINNTGNTIVFTLGKRIVNDTGQSIGYIVIDIHRDAILNIMNTLGSSKVMDLKLIDPFFYTITDANHAHQEGFFWNSPFREEVSKEKQGKIYVEGNKVPKLLIYHTQSQSELTLIATVPLNIVAENNSYLREKVILSFLLSLSLAILISFIFAKHMVRPISKLAKSMKKVEEGNLTVRVNLNRNDELGVLENSFNQMVVRLKESMDNTIEQQRQLRIAEIKILQAQINPHFLYNTLDAIKWTAKLNQVTEISDIVTHLGNLLRNTINSDQEFITVKESLALLNHYLKIQELRYNDGFEVNMDVATDIMDYKIPKLILQPIVENAVVHGFEHIEEKGILHITGYEKQGDIYFEIHDNGIGMTEEQLATAINKKSDEHIGLYNVDQRLRLYYGEFYKVMIESTYGTGTTITIRIPVNSSLAHEN</sequence>
<feature type="transmembrane region" description="Helical" evidence="8">
    <location>
        <begin position="12"/>
        <end position="34"/>
    </location>
</feature>
<evidence type="ECO:0000256" key="1">
    <source>
        <dbReference type="ARBA" id="ARBA00000085"/>
    </source>
</evidence>
<dbReference type="EMBL" id="CP058649">
    <property type="protein sequence ID" value="QUI21375.1"/>
    <property type="molecule type" value="Genomic_DNA"/>
</dbReference>
<keyword evidence="8" id="KW-0472">Membrane</keyword>
<keyword evidence="4" id="KW-0597">Phosphoprotein</keyword>
<reference evidence="11" key="1">
    <citation type="submission" date="2020-07" db="EMBL/GenBank/DDBJ databases">
        <title>Vallitalea pronyensis genome.</title>
        <authorList>
            <person name="Postec A."/>
        </authorList>
    </citation>
    <scope>NUCLEOTIDE SEQUENCE</scope>
    <source>
        <strain evidence="11">FatNI3</strain>
    </source>
</reference>
<evidence type="ECO:0000256" key="3">
    <source>
        <dbReference type="ARBA" id="ARBA00012438"/>
    </source>
</evidence>
<keyword evidence="6 11" id="KW-0418">Kinase</keyword>
<dbReference type="Pfam" id="PF06580">
    <property type="entry name" value="His_kinase"/>
    <property type="match status" value="1"/>
</dbReference>
<dbReference type="AlphaFoldDB" id="A0A8J8MGW3"/>
<name>A0A8J8MGW3_9FIRM</name>